<evidence type="ECO:0000256" key="1">
    <source>
        <dbReference type="SAM" id="Phobius"/>
    </source>
</evidence>
<feature type="domain" description="Phosphatidic acid phosphatase type 2/haloperoxidase" evidence="2">
    <location>
        <begin position="60"/>
        <end position="178"/>
    </location>
</feature>
<dbReference type="InterPro" id="IPR000326">
    <property type="entry name" value="PAP2/HPO"/>
</dbReference>
<feature type="transmembrane region" description="Helical" evidence="1">
    <location>
        <begin position="35"/>
        <end position="53"/>
    </location>
</feature>
<sequence length="193" mass="22125">MIERLIEYDKALMIHINSDWNHPMLDLVFKHIRETYFWAPLYIFFIMLAIFNFGKRGWLWILAAILTISITDQVSSNLIKNNILRLRPCRDPEIAEQIRIFIRYCPGSSSFTSSHATNHFGFANFVVLTLRRFTGPWINVLYVFAAAVCYAQVYVGVHYPVDVISGALIGAFIGYGMNAIFNRQIGLPMPGVN</sequence>
<name>A0ABR7MCY5_9BACT</name>
<evidence type="ECO:0000259" key="2">
    <source>
        <dbReference type="SMART" id="SM00014"/>
    </source>
</evidence>
<dbReference type="PANTHER" id="PTHR14969:SF13">
    <property type="entry name" value="AT30094P"/>
    <property type="match status" value="1"/>
</dbReference>
<feature type="transmembrane region" description="Helical" evidence="1">
    <location>
        <begin position="137"/>
        <end position="157"/>
    </location>
</feature>
<keyword evidence="1" id="KW-0472">Membrane</keyword>
<keyword evidence="4" id="KW-1185">Reference proteome</keyword>
<dbReference type="SMART" id="SM00014">
    <property type="entry name" value="acidPPc"/>
    <property type="match status" value="1"/>
</dbReference>
<comment type="caution">
    <text evidence="3">The sequence shown here is derived from an EMBL/GenBank/DDBJ whole genome shotgun (WGS) entry which is preliminary data.</text>
</comment>
<dbReference type="SUPFAM" id="SSF48317">
    <property type="entry name" value="Acid phosphatase/Vanadium-dependent haloperoxidase"/>
    <property type="match status" value="1"/>
</dbReference>
<feature type="transmembrane region" description="Helical" evidence="1">
    <location>
        <begin position="163"/>
        <end position="181"/>
    </location>
</feature>
<dbReference type="EMBL" id="MBUA01000027">
    <property type="protein sequence ID" value="MBC6492369.1"/>
    <property type="molecule type" value="Genomic_DNA"/>
</dbReference>
<evidence type="ECO:0000313" key="3">
    <source>
        <dbReference type="EMBL" id="MBC6492369.1"/>
    </source>
</evidence>
<dbReference type="Proteomes" id="UP000765802">
    <property type="component" value="Unassembled WGS sequence"/>
</dbReference>
<accession>A0ABR7MCY5</accession>
<evidence type="ECO:0000313" key="4">
    <source>
        <dbReference type="Proteomes" id="UP000765802"/>
    </source>
</evidence>
<dbReference type="Gene3D" id="1.20.144.10">
    <property type="entry name" value="Phosphatidic acid phosphatase type 2/haloperoxidase"/>
    <property type="match status" value="1"/>
</dbReference>
<proteinExistence type="predicted"/>
<gene>
    <name evidence="3" type="ORF">BC349_15010</name>
</gene>
<dbReference type="InterPro" id="IPR036938">
    <property type="entry name" value="PAP2/HPO_sf"/>
</dbReference>
<keyword evidence="1" id="KW-0812">Transmembrane</keyword>
<feature type="transmembrane region" description="Helical" evidence="1">
    <location>
        <begin position="59"/>
        <end position="79"/>
    </location>
</feature>
<dbReference type="Pfam" id="PF01569">
    <property type="entry name" value="PAP2"/>
    <property type="match status" value="1"/>
</dbReference>
<keyword evidence="1" id="KW-1133">Transmembrane helix</keyword>
<organism evidence="3 4">
    <name type="scientific">Flavihumibacter stibioxidans</name>
    <dbReference type="NCBI Taxonomy" id="1834163"/>
    <lineage>
        <taxon>Bacteria</taxon>
        <taxon>Pseudomonadati</taxon>
        <taxon>Bacteroidota</taxon>
        <taxon>Chitinophagia</taxon>
        <taxon>Chitinophagales</taxon>
        <taxon>Chitinophagaceae</taxon>
        <taxon>Flavihumibacter</taxon>
    </lineage>
</organism>
<reference evidence="3 4" key="1">
    <citation type="submission" date="2016-07" db="EMBL/GenBank/DDBJ databases">
        <title>Genome analysis of Flavihumibacter stibioxidans YS-17.</title>
        <authorList>
            <person name="Shi K."/>
            <person name="Han Y."/>
            <person name="Wang G."/>
        </authorList>
    </citation>
    <scope>NUCLEOTIDE SEQUENCE [LARGE SCALE GENOMIC DNA]</scope>
    <source>
        <strain evidence="3 4">YS-17</strain>
    </source>
</reference>
<dbReference type="PANTHER" id="PTHR14969">
    <property type="entry name" value="SPHINGOSINE-1-PHOSPHATE PHOSPHOHYDROLASE"/>
    <property type="match status" value="1"/>
</dbReference>
<protein>
    <recommendedName>
        <fullName evidence="2">Phosphatidic acid phosphatase type 2/haloperoxidase domain-containing protein</fullName>
    </recommendedName>
</protein>